<reference evidence="1" key="1">
    <citation type="submission" date="2020-03" db="EMBL/GenBank/DDBJ databases">
        <authorList>
            <person name="Guo F."/>
        </authorList>
    </citation>
    <scope>NUCLEOTIDE SEQUENCE</scope>
    <source>
        <strain evidence="1">JCM 30134</strain>
    </source>
</reference>
<sequence>MASTVKKTNPDITACTDLLAGYATKGFFNGFSVEKETLKQARYQLHWHFNRLYQVDINLMTGKIQMPVVFPNVKSRSRMDKDFRAFIAERCSPVQLEHRRFNREQIKVVNRSSNLSLEMVLTEKLSAQTMMRFIGLIHEVFKIFLKNGQHDTYVSEQYQIDADSFW</sequence>
<accession>A0A9E5T3Q0</accession>
<dbReference type="EMBL" id="JAAONZ010000016">
    <property type="protein sequence ID" value="NHO67322.1"/>
    <property type="molecule type" value="Genomic_DNA"/>
</dbReference>
<comment type="caution">
    <text evidence="1">The sequence shown here is derived from an EMBL/GenBank/DDBJ whole genome shotgun (WGS) entry which is preliminary data.</text>
</comment>
<gene>
    <name evidence="1" type="ORF">G8770_17385</name>
</gene>
<dbReference type="Proteomes" id="UP000787472">
    <property type="component" value="Unassembled WGS sequence"/>
</dbReference>
<proteinExistence type="predicted"/>
<organism evidence="1 2">
    <name type="scientific">Pseudomaricurvus hydrocarbonicus</name>
    <dbReference type="NCBI Taxonomy" id="1470433"/>
    <lineage>
        <taxon>Bacteria</taxon>
        <taxon>Pseudomonadati</taxon>
        <taxon>Pseudomonadota</taxon>
        <taxon>Gammaproteobacteria</taxon>
        <taxon>Cellvibrionales</taxon>
        <taxon>Cellvibrionaceae</taxon>
        <taxon>Pseudomaricurvus</taxon>
    </lineage>
</organism>
<dbReference type="AlphaFoldDB" id="A0A9E5T3Q0"/>
<evidence type="ECO:0000313" key="2">
    <source>
        <dbReference type="Proteomes" id="UP000787472"/>
    </source>
</evidence>
<evidence type="ECO:0000313" key="1">
    <source>
        <dbReference type="EMBL" id="NHO67322.1"/>
    </source>
</evidence>
<keyword evidence="2" id="KW-1185">Reference proteome</keyword>
<name>A0A9E5T3Q0_9GAMM</name>
<protein>
    <submittedName>
        <fullName evidence="1">Uncharacterized protein</fullName>
    </submittedName>
</protein>
<dbReference type="RefSeq" id="WP_167189822.1">
    <property type="nucleotide sequence ID" value="NZ_JAAONZ010000016.1"/>
</dbReference>